<evidence type="ECO:0000313" key="2">
    <source>
        <dbReference type="Proteomes" id="UP000305233"/>
    </source>
</evidence>
<keyword evidence="2" id="KW-1185">Reference proteome</keyword>
<protein>
    <submittedName>
        <fullName evidence="1">Uncharacterized protein</fullName>
    </submittedName>
</protein>
<sequence length="127" mass="13162">MCGACGRVVVADPTLGPRRTRRDLLVVAQVVNAVTSGLAGLPVVRVGGDSWVLVGRTGTSTACDTVGQLWEALAAHTKHAFGDWACLTRRLEDALPGVTDVAGPVLRAGLAVTAPRSEAPIPGLDRR</sequence>
<evidence type="ECO:0000313" key="1">
    <source>
        <dbReference type="EMBL" id="THJ66764.1"/>
    </source>
</evidence>
<accession>A0A4S5E5H6</accession>
<organism evidence="1 2">
    <name type="scientific">Arthrobacter echini</name>
    <dbReference type="NCBI Taxonomy" id="1529066"/>
    <lineage>
        <taxon>Bacteria</taxon>
        <taxon>Bacillati</taxon>
        <taxon>Actinomycetota</taxon>
        <taxon>Actinomycetes</taxon>
        <taxon>Micrococcales</taxon>
        <taxon>Micrococcaceae</taxon>
        <taxon>Arthrobacter</taxon>
    </lineage>
</organism>
<dbReference type="Proteomes" id="UP000305233">
    <property type="component" value="Unassembled WGS sequence"/>
</dbReference>
<dbReference type="EMBL" id="SSWH01000005">
    <property type="protein sequence ID" value="THJ66764.1"/>
    <property type="molecule type" value="Genomic_DNA"/>
</dbReference>
<reference evidence="1 2" key="1">
    <citation type="submission" date="2019-04" db="EMBL/GenBank/DDBJ databases">
        <authorList>
            <person name="Liu Q."/>
            <person name="Xin Y.-H."/>
        </authorList>
    </citation>
    <scope>NUCLEOTIDE SEQUENCE [LARGE SCALE GENOMIC DNA]</scope>
    <source>
        <strain evidence="1 2">AM23</strain>
    </source>
</reference>
<proteinExistence type="predicted"/>
<dbReference type="AlphaFoldDB" id="A0A4S5E5H6"/>
<dbReference type="OrthoDB" id="4946611at2"/>
<name>A0A4S5E5H6_9MICC</name>
<dbReference type="RefSeq" id="WP_136453864.1">
    <property type="nucleotide sequence ID" value="NZ_SSWH01000005.1"/>
</dbReference>
<comment type="caution">
    <text evidence="1">The sequence shown here is derived from an EMBL/GenBank/DDBJ whole genome shotgun (WGS) entry which is preliminary data.</text>
</comment>
<gene>
    <name evidence="1" type="ORF">E8P82_07445</name>
</gene>